<dbReference type="EMBL" id="FQUL01000007">
    <property type="protein sequence ID" value="SHE49368.1"/>
    <property type="molecule type" value="Genomic_DNA"/>
</dbReference>
<evidence type="ECO:0000313" key="3">
    <source>
        <dbReference type="EMBL" id="SHE49368.1"/>
    </source>
</evidence>
<reference evidence="4" key="1">
    <citation type="submission" date="2016-11" db="EMBL/GenBank/DDBJ databases">
        <authorList>
            <person name="Varghese N."/>
            <person name="Submissions S."/>
        </authorList>
    </citation>
    <scope>NUCLEOTIDE SEQUENCE [LARGE SCALE GENOMIC DNA]</scope>
    <source>
        <strain evidence="4">DSM 19514</strain>
    </source>
</reference>
<proteinExistence type="predicted"/>
<dbReference type="RefSeq" id="WP_072788902.1">
    <property type="nucleotide sequence ID" value="NZ_FQUL01000007.1"/>
</dbReference>
<accession>A0A1M4TY45</accession>
<dbReference type="Proteomes" id="UP000184295">
    <property type="component" value="Unassembled WGS sequence"/>
</dbReference>
<feature type="compositionally biased region" description="Low complexity" evidence="1">
    <location>
        <begin position="78"/>
        <end position="91"/>
    </location>
</feature>
<dbReference type="OrthoDB" id="9758772at2"/>
<sequence>MKFVWFKEHKKLSIAGAVFLFIVFAQSLGSHQANVKANVTSKSTSTIGTATTSTSNTSVSTDRSSTSSPVASPVAQDSSNSRKTSSGSSTTIAPAKSVVASTTTTDSGPRTSFGDGNWVVGQQIAPGTYQTQGGSDCYWQRESSLSGSFSSVISNDTVSGPDIVTILPSDVGFESQGCGTWHPLPASGTKLSSFGDGVYAVGVNISPGTYSTSGGSNCYWEMDSDFLGSTSSIISNNTVSGPVTLTIGSNVVGFKTQGCGTWSLS</sequence>
<evidence type="ECO:0000256" key="1">
    <source>
        <dbReference type="SAM" id="MobiDB-lite"/>
    </source>
</evidence>
<evidence type="ECO:0000256" key="2">
    <source>
        <dbReference type="SAM" id="SignalP"/>
    </source>
</evidence>
<evidence type="ECO:0000313" key="4">
    <source>
        <dbReference type="Proteomes" id="UP000184295"/>
    </source>
</evidence>
<feature type="region of interest" description="Disordered" evidence="1">
    <location>
        <begin position="39"/>
        <end position="117"/>
    </location>
</feature>
<protein>
    <submittedName>
        <fullName evidence="3">Uncharacterized protein</fullName>
    </submittedName>
</protein>
<dbReference type="STRING" id="1121881.SAMN02745225_00772"/>
<feature type="chain" id="PRO_5013041843" evidence="2">
    <location>
        <begin position="33"/>
        <end position="265"/>
    </location>
</feature>
<gene>
    <name evidence="3" type="ORF">SAMN02745225_00772</name>
</gene>
<keyword evidence="2" id="KW-0732">Signal</keyword>
<feature type="compositionally biased region" description="Low complexity" evidence="1">
    <location>
        <begin position="40"/>
        <end position="68"/>
    </location>
</feature>
<organism evidence="3 4">
    <name type="scientific">Ferrithrix thermotolerans DSM 19514</name>
    <dbReference type="NCBI Taxonomy" id="1121881"/>
    <lineage>
        <taxon>Bacteria</taxon>
        <taxon>Bacillati</taxon>
        <taxon>Actinomycetota</taxon>
        <taxon>Acidimicrobiia</taxon>
        <taxon>Acidimicrobiales</taxon>
        <taxon>Acidimicrobiaceae</taxon>
        <taxon>Ferrithrix</taxon>
    </lineage>
</organism>
<feature type="signal peptide" evidence="2">
    <location>
        <begin position="1"/>
        <end position="32"/>
    </location>
</feature>
<dbReference type="AlphaFoldDB" id="A0A1M4TY45"/>
<feature type="compositionally biased region" description="Polar residues" evidence="1">
    <location>
        <begin position="99"/>
        <end position="110"/>
    </location>
</feature>
<keyword evidence="4" id="KW-1185">Reference proteome</keyword>
<name>A0A1M4TY45_9ACTN</name>